<gene>
    <name evidence="3" type="primary">SASS6_1</name>
    <name evidence="3" type="ORF">OS493_008568</name>
</gene>
<dbReference type="PANTHER" id="PTHR44281:SF2">
    <property type="entry name" value="SPINDLE ASSEMBLY ABNORMAL PROTEIN 6 HOMOLOG"/>
    <property type="match status" value="1"/>
</dbReference>
<evidence type="ECO:0000313" key="3">
    <source>
        <dbReference type="EMBL" id="KAJ7386440.1"/>
    </source>
</evidence>
<feature type="region of interest" description="Disordered" evidence="2">
    <location>
        <begin position="1"/>
        <end position="22"/>
    </location>
</feature>
<accession>A0A9W9ZS02</accession>
<keyword evidence="4" id="KW-1185">Reference proteome</keyword>
<dbReference type="Proteomes" id="UP001163046">
    <property type="component" value="Unassembled WGS sequence"/>
</dbReference>
<feature type="coiled-coil region" evidence="1">
    <location>
        <begin position="185"/>
        <end position="240"/>
    </location>
</feature>
<evidence type="ECO:0000256" key="1">
    <source>
        <dbReference type="SAM" id="Coils"/>
    </source>
</evidence>
<comment type="caution">
    <text evidence="3">The sequence shown here is derived from an EMBL/GenBank/DDBJ whole genome shotgun (WGS) entry which is preliminary data.</text>
</comment>
<sequence>MTTTSQQTYEREKREMQQNHQSQVMRLEARLKDVENSNKDLNQKKYQADSCIRDLKSKLAALDEECKFAKQELHKLRRENGSLDSERHEHSKTLSQLQTKVAVQEQELTDKEQVIARTNELLENSNEQRRKQEKALEEKQEQISKVDANFKSVTGDVIKGNEIIQRLQSELRTYKSKMKLKSVVMTKQEKLLAEKETAVERHRQENASLESTVKNKEDEVKKLSEALETTTAKLEESKQLLKTNENVINWLNKQMNDQMMSQQRLGPFEMHTKTVSPRGPPLVPYNKVTSTTVGSSSAGNRTDIPRFTEPAQIAYRKPGSRQGMLPHPVGQSTPNVPSGVLPAGGVTPLSRPLTGTEPILDAKYFHATGNGANPQKPGAEPPLMSAYFPRPRGTLPTT</sequence>
<feature type="region of interest" description="Disordered" evidence="2">
    <location>
        <begin position="370"/>
        <end position="398"/>
    </location>
</feature>
<dbReference type="GO" id="GO:0007099">
    <property type="term" value="P:centriole replication"/>
    <property type="evidence" value="ECO:0007669"/>
    <property type="project" value="TreeGrafter"/>
</dbReference>
<dbReference type="EMBL" id="MU825876">
    <property type="protein sequence ID" value="KAJ7386440.1"/>
    <property type="molecule type" value="Genomic_DNA"/>
</dbReference>
<protein>
    <submittedName>
        <fullName evidence="3">Spindle assembly abnormal protein 6</fullName>
    </submittedName>
</protein>
<dbReference type="GO" id="GO:0005814">
    <property type="term" value="C:centriole"/>
    <property type="evidence" value="ECO:0007669"/>
    <property type="project" value="TreeGrafter"/>
</dbReference>
<dbReference type="PANTHER" id="PTHR44281">
    <property type="entry name" value="SPINDLE ASSEMBLY ABNORMAL PROTEIN 6 HOMOLOG"/>
    <property type="match status" value="1"/>
</dbReference>
<evidence type="ECO:0000256" key="2">
    <source>
        <dbReference type="SAM" id="MobiDB-lite"/>
    </source>
</evidence>
<keyword evidence="1" id="KW-0175">Coiled coil</keyword>
<dbReference type="AlphaFoldDB" id="A0A9W9ZS02"/>
<organism evidence="3 4">
    <name type="scientific">Desmophyllum pertusum</name>
    <dbReference type="NCBI Taxonomy" id="174260"/>
    <lineage>
        <taxon>Eukaryota</taxon>
        <taxon>Metazoa</taxon>
        <taxon>Cnidaria</taxon>
        <taxon>Anthozoa</taxon>
        <taxon>Hexacorallia</taxon>
        <taxon>Scleractinia</taxon>
        <taxon>Caryophylliina</taxon>
        <taxon>Caryophylliidae</taxon>
        <taxon>Desmophyllum</taxon>
    </lineage>
</organism>
<evidence type="ECO:0000313" key="4">
    <source>
        <dbReference type="Proteomes" id="UP001163046"/>
    </source>
</evidence>
<feature type="compositionally biased region" description="Basic and acidic residues" evidence="2">
    <location>
        <begin position="126"/>
        <end position="141"/>
    </location>
</feature>
<dbReference type="OrthoDB" id="49058at2759"/>
<proteinExistence type="predicted"/>
<feature type="region of interest" description="Disordered" evidence="2">
    <location>
        <begin position="122"/>
        <end position="141"/>
    </location>
</feature>
<reference evidence="3" key="1">
    <citation type="submission" date="2023-01" db="EMBL/GenBank/DDBJ databases">
        <title>Genome assembly of the deep-sea coral Lophelia pertusa.</title>
        <authorList>
            <person name="Herrera S."/>
            <person name="Cordes E."/>
        </authorList>
    </citation>
    <scope>NUCLEOTIDE SEQUENCE</scope>
    <source>
        <strain evidence="3">USNM1676648</strain>
        <tissue evidence="3">Polyp</tissue>
    </source>
</reference>
<name>A0A9W9ZS02_9CNID</name>
<dbReference type="GO" id="GO:0005813">
    <property type="term" value="C:centrosome"/>
    <property type="evidence" value="ECO:0007669"/>
    <property type="project" value="TreeGrafter"/>
</dbReference>